<dbReference type="KEGG" id="mbah:HYN46_01440"/>
<dbReference type="Pfam" id="PF03412">
    <property type="entry name" value="Peptidase_C39"/>
    <property type="match status" value="1"/>
</dbReference>
<reference evidence="2 3" key="1">
    <citation type="submission" date="2018-07" db="EMBL/GenBank/DDBJ databases">
        <title>Genome sequencing of Moraxellaceae gen. HYN0046.</title>
        <authorList>
            <person name="Kim M."/>
            <person name="Yi H."/>
        </authorList>
    </citation>
    <scope>NUCLEOTIDE SEQUENCE [LARGE SCALE GENOMIC DNA]</scope>
    <source>
        <strain evidence="2 3">HYN0046</strain>
    </source>
</reference>
<dbReference type="Gene3D" id="3.90.70.10">
    <property type="entry name" value="Cysteine proteinases"/>
    <property type="match status" value="1"/>
</dbReference>
<keyword evidence="3" id="KW-1185">Reference proteome</keyword>
<dbReference type="OrthoDB" id="13401at2"/>
<gene>
    <name evidence="2" type="ORF">HYN46_01440</name>
</gene>
<evidence type="ECO:0000259" key="1">
    <source>
        <dbReference type="PROSITE" id="PS50990"/>
    </source>
</evidence>
<protein>
    <submittedName>
        <fullName evidence="2">Peptidase</fullName>
    </submittedName>
</protein>
<accession>A0A345PAY9</accession>
<dbReference type="EMBL" id="CP031222">
    <property type="protein sequence ID" value="AXI04448.1"/>
    <property type="molecule type" value="Genomic_DNA"/>
</dbReference>
<dbReference type="PROSITE" id="PS50990">
    <property type="entry name" value="PEPTIDASE_C39"/>
    <property type="match status" value="1"/>
</dbReference>
<dbReference type="Proteomes" id="UP000253940">
    <property type="component" value="Chromosome"/>
</dbReference>
<evidence type="ECO:0000313" key="2">
    <source>
        <dbReference type="EMBL" id="AXI04448.1"/>
    </source>
</evidence>
<dbReference type="CDD" id="cd02423">
    <property type="entry name" value="Peptidase_C39G"/>
    <property type="match status" value="1"/>
</dbReference>
<sequence length="270" mass="30240">MYNFAADTFDTADIPGGSVYYTELTDSRLTNNSSALMHQRPVVVKPLSSTQFRGIVKQAYDYSCGSAALTTLLNGYMAQTKNEREVMDGLLKYGEYDRIIQRRSFSLLDMKRYVNAIGFNSNGFRGTFQDLVSLDKPAIVPIAYAGFKHFVVYKAFKDGHVFVADPALGNISFTAAHFQEVWDNSIMFIITPDVGQPTNNLLALQDGDMRVIDDALINQFALVDVKYPELGREQQRDAAATMQRVIDSDPNSPTYNKAINTSLRLYYSGR</sequence>
<name>A0A345PAY9_9GAMM</name>
<proteinExistence type="predicted"/>
<organism evidence="2 3">
    <name type="scientific">Aquirhabdus parva</name>
    <dbReference type="NCBI Taxonomy" id="2283318"/>
    <lineage>
        <taxon>Bacteria</taxon>
        <taxon>Pseudomonadati</taxon>
        <taxon>Pseudomonadota</taxon>
        <taxon>Gammaproteobacteria</taxon>
        <taxon>Moraxellales</taxon>
        <taxon>Moraxellaceae</taxon>
        <taxon>Aquirhabdus</taxon>
    </lineage>
</organism>
<dbReference type="GO" id="GO:0006508">
    <property type="term" value="P:proteolysis"/>
    <property type="evidence" value="ECO:0007669"/>
    <property type="project" value="InterPro"/>
</dbReference>
<dbReference type="AlphaFoldDB" id="A0A345PAY9"/>
<dbReference type="GO" id="GO:0005524">
    <property type="term" value="F:ATP binding"/>
    <property type="evidence" value="ECO:0007669"/>
    <property type="project" value="InterPro"/>
</dbReference>
<feature type="domain" description="Peptidase C39" evidence="1">
    <location>
        <begin position="58"/>
        <end position="189"/>
    </location>
</feature>
<evidence type="ECO:0000313" key="3">
    <source>
        <dbReference type="Proteomes" id="UP000253940"/>
    </source>
</evidence>
<dbReference type="GO" id="GO:0008233">
    <property type="term" value="F:peptidase activity"/>
    <property type="evidence" value="ECO:0007669"/>
    <property type="project" value="InterPro"/>
</dbReference>
<dbReference type="GO" id="GO:0016020">
    <property type="term" value="C:membrane"/>
    <property type="evidence" value="ECO:0007669"/>
    <property type="project" value="InterPro"/>
</dbReference>
<dbReference type="InterPro" id="IPR005074">
    <property type="entry name" value="Peptidase_C39"/>
</dbReference>